<proteinExistence type="predicted"/>
<dbReference type="EMBL" id="AP012319">
    <property type="protein sequence ID" value="BAL87176.1"/>
    <property type="molecule type" value="Genomic_DNA"/>
</dbReference>
<keyword evidence="2" id="KW-1185">Reference proteome</keyword>
<protein>
    <submittedName>
        <fullName evidence="1">Uncharacterized protein</fullName>
    </submittedName>
</protein>
<dbReference type="KEGG" id="ams:AMIS_19560"/>
<dbReference type="Proteomes" id="UP000007882">
    <property type="component" value="Chromosome"/>
</dbReference>
<organism evidence="1 2">
    <name type="scientific">Actinoplanes missouriensis (strain ATCC 14538 / DSM 43046 / CBS 188.64 / JCM 3121 / NBRC 102363 / NCIMB 12654 / NRRL B-3342 / UNCC 431)</name>
    <dbReference type="NCBI Taxonomy" id="512565"/>
    <lineage>
        <taxon>Bacteria</taxon>
        <taxon>Bacillati</taxon>
        <taxon>Actinomycetota</taxon>
        <taxon>Actinomycetes</taxon>
        <taxon>Micromonosporales</taxon>
        <taxon>Micromonosporaceae</taxon>
        <taxon>Actinoplanes</taxon>
    </lineage>
</organism>
<dbReference type="HOGENOM" id="CLU_3339018_0_0_11"/>
<dbReference type="PATRIC" id="fig|512565.3.peg.1966"/>
<dbReference type="AlphaFoldDB" id="I0H2D9"/>
<reference evidence="1 2" key="1">
    <citation type="submission" date="2012-02" db="EMBL/GenBank/DDBJ databases">
        <title>Complete genome sequence of Actinoplanes missouriensis 431 (= NBRC 102363).</title>
        <authorList>
            <person name="Ohnishi Y."/>
            <person name="Ishikawa J."/>
            <person name="Sekine M."/>
            <person name="Hosoyama A."/>
            <person name="Harada T."/>
            <person name="Narita H."/>
            <person name="Hata T."/>
            <person name="Konno Y."/>
            <person name="Tutikane K."/>
            <person name="Fujita N."/>
            <person name="Horinouchi S."/>
            <person name="Hayakawa M."/>
        </authorList>
    </citation>
    <scope>NUCLEOTIDE SEQUENCE [LARGE SCALE GENOMIC DNA]</scope>
    <source>
        <strain evidence="2">ATCC 14538 / DSM 43046 / CBS 188.64 / JCM 3121 / NBRC 102363 / NCIMB 12654 / NRRL B-3342 / UNCC 431</strain>
    </source>
</reference>
<gene>
    <name evidence="1" type="ordered locus">AMIS_19560</name>
</gene>
<evidence type="ECO:0000313" key="2">
    <source>
        <dbReference type="Proteomes" id="UP000007882"/>
    </source>
</evidence>
<name>I0H2D9_ACTM4</name>
<dbReference type="STRING" id="512565.AMIS_19560"/>
<accession>I0H2D9</accession>
<evidence type="ECO:0000313" key="1">
    <source>
        <dbReference type="EMBL" id="BAL87176.1"/>
    </source>
</evidence>
<sequence length="37" mass="4096">MIEPRVDVTARLAADGYEIDQWGGATPPQILESEIRP</sequence>